<protein>
    <submittedName>
        <fullName evidence="5">Class I SAM-dependent methyltransferase</fullName>
    </submittedName>
</protein>
<keyword evidence="6" id="KW-1185">Reference proteome</keyword>
<dbReference type="OrthoDB" id="9786503at2"/>
<dbReference type="EMBL" id="VAVZ01000004">
    <property type="protein sequence ID" value="TLP99766.1"/>
    <property type="molecule type" value="Genomic_DNA"/>
</dbReference>
<evidence type="ECO:0000313" key="5">
    <source>
        <dbReference type="EMBL" id="TLP99766.1"/>
    </source>
</evidence>
<feature type="domain" description="Methyltransferase" evidence="4">
    <location>
        <begin position="43"/>
        <end position="135"/>
    </location>
</feature>
<reference evidence="5 6" key="1">
    <citation type="submission" date="2019-05" db="EMBL/GenBank/DDBJ databases">
        <title>Nesterenkonia sp. GY074 isolated from the Southern Atlantic Ocean.</title>
        <authorList>
            <person name="Zhang G."/>
        </authorList>
    </citation>
    <scope>NUCLEOTIDE SEQUENCE [LARGE SCALE GENOMIC DNA]</scope>
    <source>
        <strain evidence="5 6">GY074</strain>
    </source>
</reference>
<dbReference type="InterPro" id="IPR041698">
    <property type="entry name" value="Methyltransf_25"/>
</dbReference>
<keyword evidence="3" id="KW-0949">S-adenosyl-L-methionine</keyword>
<organism evidence="5 6">
    <name type="scientific">Nesterenkonia salmonea</name>
    <dbReference type="NCBI Taxonomy" id="1804987"/>
    <lineage>
        <taxon>Bacteria</taxon>
        <taxon>Bacillati</taxon>
        <taxon>Actinomycetota</taxon>
        <taxon>Actinomycetes</taxon>
        <taxon>Micrococcales</taxon>
        <taxon>Micrococcaceae</taxon>
        <taxon>Nesterenkonia</taxon>
    </lineage>
</organism>
<dbReference type="InterPro" id="IPR029063">
    <property type="entry name" value="SAM-dependent_MTases_sf"/>
</dbReference>
<dbReference type="RefSeq" id="WP_138251953.1">
    <property type="nucleotide sequence ID" value="NZ_VAVZ01000004.1"/>
</dbReference>
<evidence type="ECO:0000256" key="3">
    <source>
        <dbReference type="ARBA" id="ARBA00022691"/>
    </source>
</evidence>
<dbReference type="CDD" id="cd02440">
    <property type="entry name" value="AdoMet_MTases"/>
    <property type="match status" value="1"/>
</dbReference>
<evidence type="ECO:0000259" key="4">
    <source>
        <dbReference type="Pfam" id="PF13649"/>
    </source>
</evidence>
<sequence length="207" mass="22701">MTHEFDKPYWEAHWAAGREAEVIVSPANPYLQRETHSLPPGTVLDAGCGTGAEAIHLARRGWDVTGVDISARALEHAARRAAEAGVTDPTHWVEADATAWTPEVEFDLVMTHYAHPASSQLDFYERIASWVKPRGSLLIVGHLKGLHSHSSGQPPQKASAQVAAISARLKTEQWQVITATEETRRARNPAGEEAVLHDVVLRARRSS</sequence>
<gene>
    <name evidence="5" type="ORF">FEF26_02460</name>
</gene>
<keyword evidence="2 5" id="KW-0808">Transferase</keyword>
<dbReference type="PANTHER" id="PTHR43464:SF19">
    <property type="entry name" value="UBIQUINONE BIOSYNTHESIS O-METHYLTRANSFERASE, MITOCHONDRIAL"/>
    <property type="match status" value="1"/>
</dbReference>
<proteinExistence type="predicted"/>
<dbReference type="GO" id="GO:0032259">
    <property type="term" value="P:methylation"/>
    <property type="evidence" value="ECO:0007669"/>
    <property type="project" value="UniProtKB-KW"/>
</dbReference>
<comment type="caution">
    <text evidence="5">The sequence shown here is derived from an EMBL/GenBank/DDBJ whole genome shotgun (WGS) entry which is preliminary data.</text>
</comment>
<dbReference type="Gene3D" id="3.40.50.150">
    <property type="entry name" value="Vaccinia Virus protein VP39"/>
    <property type="match status" value="1"/>
</dbReference>
<dbReference type="GO" id="GO:0008168">
    <property type="term" value="F:methyltransferase activity"/>
    <property type="evidence" value="ECO:0007669"/>
    <property type="project" value="UniProtKB-KW"/>
</dbReference>
<dbReference type="AlphaFoldDB" id="A0A5R9BGI6"/>
<dbReference type="PANTHER" id="PTHR43464">
    <property type="entry name" value="METHYLTRANSFERASE"/>
    <property type="match status" value="1"/>
</dbReference>
<keyword evidence="1 5" id="KW-0489">Methyltransferase</keyword>
<evidence type="ECO:0000313" key="6">
    <source>
        <dbReference type="Proteomes" id="UP000310458"/>
    </source>
</evidence>
<dbReference type="Proteomes" id="UP000310458">
    <property type="component" value="Unassembled WGS sequence"/>
</dbReference>
<dbReference type="SUPFAM" id="SSF53335">
    <property type="entry name" value="S-adenosyl-L-methionine-dependent methyltransferases"/>
    <property type="match status" value="1"/>
</dbReference>
<evidence type="ECO:0000256" key="2">
    <source>
        <dbReference type="ARBA" id="ARBA00022679"/>
    </source>
</evidence>
<accession>A0A5R9BGI6</accession>
<dbReference type="Pfam" id="PF13649">
    <property type="entry name" value="Methyltransf_25"/>
    <property type="match status" value="1"/>
</dbReference>
<evidence type="ECO:0000256" key="1">
    <source>
        <dbReference type="ARBA" id="ARBA00022603"/>
    </source>
</evidence>
<name>A0A5R9BGI6_9MICC</name>